<dbReference type="InterPro" id="IPR032876">
    <property type="entry name" value="J_dom"/>
</dbReference>
<dbReference type="Proteomes" id="UP001328733">
    <property type="component" value="Unassembled WGS sequence"/>
</dbReference>
<evidence type="ECO:0000259" key="2">
    <source>
        <dbReference type="Pfam" id="PF23666"/>
    </source>
</evidence>
<keyword evidence="4" id="KW-1185">Reference proteome</keyword>
<gene>
    <name evidence="3" type="ORF">V0288_11100</name>
</gene>
<evidence type="ECO:0000313" key="3">
    <source>
        <dbReference type="EMBL" id="MEG3437666.1"/>
    </source>
</evidence>
<organism evidence="3 4">
    <name type="scientific">Pannus brasiliensis CCIBt3594</name>
    <dbReference type="NCBI Taxonomy" id="1427578"/>
    <lineage>
        <taxon>Bacteria</taxon>
        <taxon>Bacillati</taxon>
        <taxon>Cyanobacteriota</taxon>
        <taxon>Cyanophyceae</taxon>
        <taxon>Oscillatoriophycideae</taxon>
        <taxon>Chroococcales</taxon>
        <taxon>Microcystaceae</taxon>
        <taxon>Pannus</taxon>
    </lineage>
</organism>
<feature type="domain" description="Rcc01698-like C-terminal" evidence="2">
    <location>
        <begin position="570"/>
        <end position="649"/>
    </location>
</feature>
<dbReference type="EMBL" id="JBAFSM010000018">
    <property type="protein sequence ID" value="MEG3437666.1"/>
    <property type="molecule type" value="Genomic_DNA"/>
</dbReference>
<evidence type="ECO:0000259" key="1">
    <source>
        <dbReference type="Pfam" id="PF13550"/>
    </source>
</evidence>
<protein>
    <submittedName>
        <fullName evidence="3">Phage tail protein</fullName>
    </submittedName>
</protein>
<sequence>MTTEFLIGGAISLGASAMSALFGSGRRETQRIGKQENFTVPRSSFGDYIPEVWGLGRVGGILIWAEFPPEERIRKSGGKGPSGSATENYNYFGNCAFLLGTKTTAIEEIYLNSKLAWKNGEISAAFAGASFRIVNGTNSQSVDSMLEVALGDRALTYRNRTILYIEGLPLKELGDAYPQCSAIERNGFPKLSEVIRDICLQSPRLTADDIDVSELTDIDVTGFQIDRETSIAEKLQALQKAYFFDLIDTGRKLRFQRQYRPSASLFIPDAHLAAREEGGERGRKYRETRADPTELPTRYIVKFLDVNRSLEANTAESLTFPTADNVRVETIDYPGALTYGEAKSIAHKALWLAWTRARTQEISLPPKYAALEPGDVIEFNMDSIRQKVQINSIEYGANHQILVRSWAYNPAIFDFASTADATYNETATATQGEAIDLQREITGSVTVSSGETVYELGTDYTVSGNQIIPVIGGAIANGTNLTIRYEAPEEPRDKPLATPSDTLLEILDIPRAYEDDFPVSSSGFSGGLYALADGGTNWRNASLFLSRDGGTTYDSAGTLETRSIFGTCETTFDGTSVDIRLPFHAELESISTELFNLGKNRALIGEEILDFQNASLQGESNGDRVYRLTGPFTRGLSGTPTIHAAGESFYLLSGYLLKLPGSASDIGKTLYFKALTTGQVLSDVSPVIITVVGRSTRNISEDFILDYEKIRAFL</sequence>
<proteinExistence type="predicted"/>
<dbReference type="InterPro" id="IPR056490">
    <property type="entry name" value="Rcc01698_C"/>
</dbReference>
<feature type="domain" description="Tip attachment protein J" evidence="1">
    <location>
        <begin position="227"/>
        <end position="394"/>
    </location>
</feature>
<dbReference type="Pfam" id="PF23666">
    <property type="entry name" value="Rcc01698_C"/>
    <property type="match status" value="1"/>
</dbReference>
<evidence type="ECO:0000313" key="4">
    <source>
        <dbReference type="Proteomes" id="UP001328733"/>
    </source>
</evidence>
<name>A0AAW9QS58_9CHRO</name>
<comment type="caution">
    <text evidence="3">The sequence shown here is derived from an EMBL/GenBank/DDBJ whole genome shotgun (WGS) entry which is preliminary data.</text>
</comment>
<accession>A0AAW9QS58</accession>
<dbReference type="RefSeq" id="WP_332865146.1">
    <property type="nucleotide sequence ID" value="NZ_JBAFSM010000018.1"/>
</dbReference>
<dbReference type="Pfam" id="PF13550">
    <property type="entry name" value="Phage-tail_3"/>
    <property type="match status" value="1"/>
</dbReference>
<dbReference type="AlphaFoldDB" id="A0AAW9QS58"/>
<reference evidence="3 4" key="1">
    <citation type="submission" date="2024-01" db="EMBL/GenBank/DDBJ databases">
        <title>Genomic insights into the taxonomy and metabolism of the cyanobacterium Pannus brasiliensis CCIBt3594.</title>
        <authorList>
            <person name="Machado M."/>
            <person name="Botero N.B."/>
            <person name="Andreote A.P.D."/>
            <person name="Feitosa A.M.T."/>
            <person name="Popin R."/>
            <person name="Sivonen K."/>
            <person name="Fiore M.F."/>
        </authorList>
    </citation>
    <scope>NUCLEOTIDE SEQUENCE [LARGE SCALE GENOMIC DNA]</scope>
    <source>
        <strain evidence="3 4">CCIBt3594</strain>
    </source>
</reference>